<dbReference type="InParanoid" id="A0A482X7I6"/>
<gene>
    <name evidence="2" type="ORF">LSTR_LSTR005321</name>
</gene>
<accession>A0A482X7I6</accession>
<comment type="caution">
    <text evidence="2">The sequence shown here is derived from an EMBL/GenBank/DDBJ whole genome shotgun (WGS) entry which is preliminary data.</text>
</comment>
<keyword evidence="3" id="KW-1185">Reference proteome</keyword>
<dbReference type="Proteomes" id="UP000291343">
    <property type="component" value="Unassembled WGS sequence"/>
</dbReference>
<evidence type="ECO:0000313" key="2">
    <source>
        <dbReference type="EMBL" id="RZF41859.1"/>
    </source>
</evidence>
<protein>
    <submittedName>
        <fullName evidence="2">Uncharacterized protein</fullName>
    </submittedName>
</protein>
<dbReference type="EMBL" id="QKKF02016138">
    <property type="protein sequence ID" value="RZF41859.1"/>
    <property type="molecule type" value="Genomic_DNA"/>
</dbReference>
<dbReference type="AlphaFoldDB" id="A0A482X7I6"/>
<proteinExistence type="predicted"/>
<keyword evidence="1" id="KW-0812">Transmembrane</keyword>
<name>A0A482X7I6_LAOST</name>
<reference evidence="2 3" key="1">
    <citation type="journal article" date="2017" name="Gigascience">
        <title>Genome sequence of the small brown planthopper, Laodelphax striatellus.</title>
        <authorList>
            <person name="Zhu J."/>
            <person name="Jiang F."/>
            <person name="Wang X."/>
            <person name="Yang P."/>
            <person name="Bao Y."/>
            <person name="Zhao W."/>
            <person name="Wang W."/>
            <person name="Lu H."/>
            <person name="Wang Q."/>
            <person name="Cui N."/>
            <person name="Li J."/>
            <person name="Chen X."/>
            <person name="Luo L."/>
            <person name="Yu J."/>
            <person name="Kang L."/>
            <person name="Cui F."/>
        </authorList>
    </citation>
    <scope>NUCLEOTIDE SEQUENCE [LARGE SCALE GENOMIC DNA]</scope>
    <source>
        <strain evidence="2">Lst14</strain>
    </source>
</reference>
<keyword evidence="1" id="KW-1133">Transmembrane helix</keyword>
<organism evidence="2 3">
    <name type="scientific">Laodelphax striatellus</name>
    <name type="common">Small brown planthopper</name>
    <name type="synonym">Delphax striatella</name>
    <dbReference type="NCBI Taxonomy" id="195883"/>
    <lineage>
        <taxon>Eukaryota</taxon>
        <taxon>Metazoa</taxon>
        <taxon>Ecdysozoa</taxon>
        <taxon>Arthropoda</taxon>
        <taxon>Hexapoda</taxon>
        <taxon>Insecta</taxon>
        <taxon>Pterygota</taxon>
        <taxon>Neoptera</taxon>
        <taxon>Paraneoptera</taxon>
        <taxon>Hemiptera</taxon>
        <taxon>Auchenorrhyncha</taxon>
        <taxon>Fulgoroidea</taxon>
        <taxon>Delphacidae</taxon>
        <taxon>Criomorphinae</taxon>
        <taxon>Laodelphax</taxon>
    </lineage>
</organism>
<evidence type="ECO:0000313" key="3">
    <source>
        <dbReference type="Proteomes" id="UP000291343"/>
    </source>
</evidence>
<keyword evidence="1" id="KW-0472">Membrane</keyword>
<evidence type="ECO:0000256" key="1">
    <source>
        <dbReference type="SAM" id="Phobius"/>
    </source>
</evidence>
<sequence>MKRPNSVEEKYLERSEFRANPLDVNRRDGRFSEHFYEILPKPKVFSPEIEIYLGERWVAQSVVVGAVMVGGGVVILAEVLSGGRVHVHSLPVVGKKRLEN</sequence>
<feature type="transmembrane region" description="Helical" evidence="1">
    <location>
        <begin position="57"/>
        <end position="80"/>
    </location>
</feature>